<dbReference type="AlphaFoldDB" id="A0A7S4VFY3"/>
<dbReference type="EMBL" id="HBNR01047031">
    <property type="protein sequence ID" value="CAE4608794.1"/>
    <property type="molecule type" value="Transcribed_RNA"/>
</dbReference>
<dbReference type="PANTHER" id="PTHR45779:SF7">
    <property type="entry name" value="PEPTIDYLPROLYL ISOMERASE"/>
    <property type="match status" value="1"/>
</dbReference>
<dbReference type="InterPro" id="IPR001179">
    <property type="entry name" value="PPIase_FKBP_dom"/>
</dbReference>
<dbReference type="Pfam" id="PF00254">
    <property type="entry name" value="FKBP_C"/>
    <property type="match status" value="1"/>
</dbReference>
<evidence type="ECO:0000259" key="7">
    <source>
        <dbReference type="PROSITE" id="PS50059"/>
    </source>
</evidence>
<reference evidence="8" key="1">
    <citation type="submission" date="2021-01" db="EMBL/GenBank/DDBJ databases">
        <authorList>
            <person name="Corre E."/>
            <person name="Pelletier E."/>
            <person name="Niang G."/>
            <person name="Scheremetjew M."/>
            <person name="Finn R."/>
            <person name="Kale V."/>
            <person name="Holt S."/>
            <person name="Cochrane G."/>
            <person name="Meng A."/>
            <person name="Brown T."/>
            <person name="Cohen L."/>
        </authorList>
    </citation>
    <scope>NUCLEOTIDE SEQUENCE</scope>
    <source>
        <strain evidence="8">CCMP3105</strain>
    </source>
</reference>
<dbReference type="InterPro" id="IPR046357">
    <property type="entry name" value="PPIase_dom_sf"/>
</dbReference>
<evidence type="ECO:0000256" key="1">
    <source>
        <dbReference type="ARBA" id="ARBA00000971"/>
    </source>
</evidence>
<dbReference type="PANTHER" id="PTHR45779">
    <property type="entry name" value="PEPTIDYLPROLYL ISOMERASE"/>
    <property type="match status" value="1"/>
</dbReference>
<keyword evidence="3 5" id="KW-0697">Rotamase</keyword>
<dbReference type="SUPFAM" id="SSF54534">
    <property type="entry name" value="FKBP-like"/>
    <property type="match status" value="1"/>
</dbReference>
<protein>
    <recommendedName>
        <fullName evidence="2 5">peptidylprolyl isomerase</fullName>
        <ecNumber evidence="2 5">5.2.1.8</ecNumber>
    </recommendedName>
</protein>
<evidence type="ECO:0000256" key="6">
    <source>
        <dbReference type="SAM" id="MobiDB-lite"/>
    </source>
</evidence>
<dbReference type="PROSITE" id="PS50059">
    <property type="entry name" value="FKBP_PPIASE"/>
    <property type="match status" value="1"/>
</dbReference>
<evidence type="ECO:0000313" key="8">
    <source>
        <dbReference type="EMBL" id="CAE4608794.1"/>
    </source>
</evidence>
<comment type="catalytic activity">
    <reaction evidence="1 5">
        <text>[protein]-peptidylproline (omega=180) = [protein]-peptidylproline (omega=0)</text>
        <dbReference type="Rhea" id="RHEA:16237"/>
        <dbReference type="Rhea" id="RHEA-COMP:10747"/>
        <dbReference type="Rhea" id="RHEA-COMP:10748"/>
        <dbReference type="ChEBI" id="CHEBI:83833"/>
        <dbReference type="ChEBI" id="CHEBI:83834"/>
        <dbReference type="EC" id="5.2.1.8"/>
    </reaction>
</comment>
<evidence type="ECO:0000256" key="2">
    <source>
        <dbReference type="ARBA" id="ARBA00013194"/>
    </source>
</evidence>
<gene>
    <name evidence="8" type="ORF">AMON00008_LOCUS32742</name>
</gene>
<accession>A0A7S4VFY3</accession>
<dbReference type="InterPro" id="IPR044609">
    <property type="entry name" value="FKBP2/11"/>
</dbReference>
<dbReference type="Gene3D" id="3.10.50.40">
    <property type="match status" value="1"/>
</dbReference>
<evidence type="ECO:0000256" key="5">
    <source>
        <dbReference type="PROSITE-ProRule" id="PRU00277"/>
    </source>
</evidence>
<evidence type="ECO:0000256" key="3">
    <source>
        <dbReference type="ARBA" id="ARBA00023110"/>
    </source>
</evidence>
<evidence type="ECO:0000256" key="4">
    <source>
        <dbReference type="ARBA" id="ARBA00023235"/>
    </source>
</evidence>
<dbReference type="GO" id="GO:0005783">
    <property type="term" value="C:endoplasmic reticulum"/>
    <property type="evidence" value="ECO:0007669"/>
    <property type="project" value="TreeGrafter"/>
</dbReference>
<feature type="region of interest" description="Disordered" evidence="6">
    <location>
        <begin position="153"/>
        <end position="191"/>
    </location>
</feature>
<sequence>MAGSWRVVVQAVRDLDRPAYRAGDFARTIIHEDVKIKNAVVEVGLWGRGSVPPAQVTKPFNVDERGCAKVDQVLFVPRPSTSQSVLIRVVKPHRVQKDALIGEVEVHQASGKQRLQLTRHGKPRGYVTVSISDGIPVPPPVAGAPLVLPVNPKGYGTSAPSRAPGPGLPEPERAQGGIKQAMGGAGPPLGSTSAPSGGGLGECLQGLMACVEGIIPKSTQANMQGRFASACRAAREVQVLRPILAALGFEEDPTEFLERMMAEPGVQRLPSGLLYRVKRNGTGRARPLFDTPCDCHYRGRLANGKEFDSTYRDGKPARFLPRDVIKGWSEALQLMVEGDMWELFIPPELAYGERGIDNVIPGGAVLVFEMELVRVHTAPSGQRLRSG</sequence>
<dbReference type="EC" id="5.2.1.8" evidence="2 5"/>
<proteinExistence type="predicted"/>
<organism evidence="8">
    <name type="scientific">Alexandrium monilatum</name>
    <dbReference type="NCBI Taxonomy" id="311494"/>
    <lineage>
        <taxon>Eukaryota</taxon>
        <taxon>Sar</taxon>
        <taxon>Alveolata</taxon>
        <taxon>Dinophyceae</taxon>
        <taxon>Gonyaulacales</taxon>
        <taxon>Pyrocystaceae</taxon>
        <taxon>Alexandrium</taxon>
    </lineage>
</organism>
<dbReference type="GO" id="GO:0003755">
    <property type="term" value="F:peptidyl-prolyl cis-trans isomerase activity"/>
    <property type="evidence" value="ECO:0007669"/>
    <property type="project" value="UniProtKB-KW"/>
</dbReference>
<name>A0A7S4VFY3_9DINO</name>
<keyword evidence="4 5" id="KW-0413">Isomerase</keyword>
<feature type="domain" description="PPIase FKBP-type" evidence="7">
    <location>
        <begin position="290"/>
        <end position="376"/>
    </location>
</feature>